<dbReference type="InterPro" id="IPR036844">
    <property type="entry name" value="Hint_dom_sf"/>
</dbReference>
<sequence>MDQAALSFEVLLLPVLRVRCLSLATCRAVPPPRRPQDGLARAASRRLGPSDEIDAWTLSRFVSPQAEAGFVLGYRGQLRASLRELQAIRRWQSVISMACLGVQILAVVAAVLLSDRGLICARGMEGLTSVALIVTEVHACLKMKHYMARAFGCEDPSSVWGLNLAGSDSVYVLTLAACVVAAGMIIRWKSLVPLACFTVLGYAAAAYVLGGPDMRLAPMNLLLLTFIAVVACWWRRCSEIQARLLHLSYLREKQLRFSAEFREECLKGRQASGCLAGDAPEEAGGAPAASDRRSLRSLLTAPARLDRAAAGCAVAGAGRNDREAAAQGMDCLPLDAGVWVEGRAEPRALRDLEQGERVLCYDILGGSVRYAEVLEKQVDFREVPWVVVVLDDGTRLAMTADHPVQPANRREAVRAAELAPGSDRVVVHRVVTDPVRVREVSRLPAARERPRGRAYLAVRQPDRHLVLVAGEGAQRGAASMAVCSADVGAVAERRHLVSVRGTFVHVHAAAPEAGQEGARTPQPHRPRSEPPGLWAARGEASQGEAPRASGMTPSTHSSSEPPSASDRDPSQAVTINVAVLLDPRPADEPRRAVARVSEWVHMRRMGWPSLGSRAHARGDCRLCDHHKKGSCRAGPGCHHCHVDEGCGKRSHRRRGKPAGAQGGEEDCAAGTG</sequence>
<feature type="region of interest" description="Disordered" evidence="2">
    <location>
        <begin position="644"/>
        <end position="672"/>
    </location>
</feature>
<proteinExistence type="predicted"/>
<evidence type="ECO:0000256" key="2">
    <source>
        <dbReference type="SAM" id="MobiDB-lite"/>
    </source>
</evidence>
<keyword evidence="4" id="KW-0732">Signal</keyword>
<keyword evidence="7" id="KW-1185">Reference proteome</keyword>
<feature type="compositionally biased region" description="Acidic residues" evidence="2">
    <location>
        <begin position="663"/>
        <end position="672"/>
    </location>
</feature>
<keyword evidence="3" id="KW-0812">Transmembrane</keyword>
<gene>
    <name evidence="6" type="ORF">PCOR1329_LOCUS39839</name>
</gene>
<feature type="region of interest" description="Disordered" evidence="2">
    <location>
        <begin position="510"/>
        <end position="570"/>
    </location>
</feature>
<evidence type="ECO:0000313" key="7">
    <source>
        <dbReference type="Proteomes" id="UP001189429"/>
    </source>
</evidence>
<evidence type="ECO:0000256" key="4">
    <source>
        <dbReference type="SAM" id="SignalP"/>
    </source>
</evidence>
<dbReference type="SUPFAM" id="SSF51294">
    <property type="entry name" value="Hedgehog/intein (Hint) domain"/>
    <property type="match status" value="1"/>
</dbReference>
<keyword evidence="1" id="KW-0863">Zinc-finger</keyword>
<dbReference type="InterPro" id="IPR000571">
    <property type="entry name" value="Znf_CCCH"/>
</dbReference>
<feature type="signal peptide" evidence="4">
    <location>
        <begin position="1"/>
        <end position="20"/>
    </location>
</feature>
<evidence type="ECO:0000256" key="3">
    <source>
        <dbReference type="SAM" id="Phobius"/>
    </source>
</evidence>
<evidence type="ECO:0000259" key="5">
    <source>
        <dbReference type="PROSITE" id="PS50103"/>
    </source>
</evidence>
<evidence type="ECO:0000313" key="6">
    <source>
        <dbReference type="EMBL" id="CAK0846288.1"/>
    </source>
</evidence>
<keyword evidence="3" id="KW-0472">Membrane</keyword>
<feature type="domain" description="C3H1-type" evidence="5">
    <location>
        <begin position="622"/>
        <end position="644"/>
    </location>
</feature>
<dbReference type="CDD" id="cd00081">
    <property type="entry name" value="Hint"/>
    <property type="match status" value="1"/>
</dbReference>
<keyword evidence="1" id="KW-0479">Metal-binding</keyword>
<dbReference type="PROSITE" id="PS50103">
    <property type="entry name" value="ZF_C3H1"/>
    <property type="match status" value="1"/>
</dbReference>
<keyword evidence="1" id="KW-0862">Zinc</keyword>
<dbReference type="Proteomes" id="UP001189429">
    <property type="component" value="Unassembled WGS sequence"/>
</dbReference>
<comment type="caution">
    <text evidence="6">The sequence shown here is derived from an EMBL/GenBank/DDBJ whole genome shotgun (WGS) entry which is preliminary data.</text>
</comment>
<feature type="transmembrane region" description="Helical" evidence="3">
    <location>
        <begin position="216"/>
        <end position="234"/>
    </location>
</feature>
<feature type="transmembrane region" description="Helical" evidence="3">
    <location>
        <begin position="169"/>
        <end position="186"/>
    </location>
</feature>
<feature type="transmembrane region" description="Helical" evidence="3">
    <location>
        <begin position="93"/>
        <end position="114"/>
    </location>
</feature>
<feature type="chain" id="PRO_5045478154" description="C3H1-type domain-containing protein" evidence="4">
    <location>
        <begin position="21"/>
        <end position="672"/>
    </location>
</feature>
<feature type="compositionally biased region" description="Low complexity" evidence="2">
    <location>
        <begin position="553"/>
        <end position="564"/>
    </location>
</feature>
<name>A0ABN9TKB2_9DINO</name>
<organism evidence="6 7">
    <name type="scientific">Prorocentrum cordatum</name>
    <dbReference type="NCBI Taxonomy" id="2364126"/>
    <lineage>
        <taxon>Eukaryota</taxon>
        <taxon>Sar</taxon>
        <taxon>Alveolata</taxon>
        <taxon>Dinophyceae</taxon>
        <taxon>Prorocentrales</taxon>
        <taxon>Prorocentraceae</taxon>
        <taxon>Prorocentrum</taxon>
    </lineage>
</organism>
<dbReference type="SMART" id="SM00306">
    <property type="entry name" value="HintN"/>
    <property type="match status" value="1"/>
</dbReference>
<reference evidence="6" key="1">
    <citation type="submission" date="2023-10" db="EMBL/GenBank/DDBJ databases">
        <authorList>
            <person name="Chen Y."/>
            <person name="Shah S."/>
            <person name="Dougan E. K."/>
            <person name="Thang M."/>
            <person name="Chan C."/>
        </authorList>
    </citation>
    <scope>NUCLEOTIDE SEQUENCE [LARGE SCALE GENOMIC DNA]</scope>
</reference>
<dbReference type="InterPro" id="IPR003587">
    <property type="entry name" value="Hint_dom_N"/>
</dbReference>
<dbReference type="Gene3D" id="2.170.16.10">
    <property type="entry name" value="Hedgehog/Intein (Hint) domain"/>
    <property type="match status" value="1"/>
</dbReference>
<keyword evidence="3" id="KW-1133">Transmembrane helix</keyword>
<feature type="transmembrane region" description="Helical" evidence="3">
    <location>
        <begin position="191"/>
        <end position="210"/>
    </location>
</feature>
<feature type="zinc finger region" description="C3H1-type" evidence="1">
    <location>
        <begin position="622"/>
        <end position="644"/>
    </location>
</feature>
<accession>A0ABN9TKB2</accession>
<protein>
    <recommendedName>
        <fullName evidence="5">C3H1-type domain-containing protein</fullName>
    </recommendedName>
</protein>
<dbReference type="EMBL" id="CAUYUJ010014814">
    <property type="protein sequence ID" value="CAK0846288.1"/>
    <property type="molecule type" value="Genomic_DNA"/>
</dbReference>
<evidence type="ECO:0000256" key="1">
    <source>
        <dbReference type="PROSITE-ProRule" id="PRU00723"/>
    </source>
</evidence>